<protein>
    <recommendedName>
        <fullName evidence="1">Probable zinc-binding domain-containing protein</fullName>
    </recommendedName>
</protein>
<keyword evidence="3" id="KW-1185">Reference proteome</keyword>
<dbReference type="OrthoDB" id="289270at2"/>
<name>A0A2P1PYB7_9GAMM</name>
<dbReference type="Proteomes" id="UP000241074">
    <property type="component" value="Chromosome"/>
</dbReference>
<evidence type="ECO:0000259" key="1">
    <source>
        <dbReference type="Pfam" id="PF13451"/>
    </source>
</evidence>
<proteinExistence type="predicted"/>
<dbReference type="Pfam" id="PF13451">
    <property type="entry name" value="zf_Tbcl"/>
    <property type="match status" value="1"/>
</dbReference>
<dbReference type="InterPro" id="IPR025306">
    <property type="entry name" value="Zn-bnd_dom_prob"/>
</dbReference>
<dbReference type="RefSeq" id="WP_106893764.1">
    <property type="nucleotide sequence ID" value="NZ_CP027860.1"/>
</dbReference>
<reference evidence="2 3" key="1">
    <citation type="submission" date="2018-03" db="EMBL/GenBank/DDBJ databases">
        <title>Ahniella affigens gen. nov., sp. nov., a gammaproteobacterium isolated from sandy soil near a stream.</title>
        <authorList>
            <person name="Ko Y."/>
            <person name="Kim J.-H."/>
        </authorList>
    </citation>
    <scope>NUCLEOTIDE SEQUENCE [LARGE SCALE GENOMIC DNA]</scope>
    <source>
        <strain evidence="2 3">D13</strain>
    </source>
</reference>
<reference evidence="2 3" key="2">
    <citation type="submission" date="2018-03" db="EMBL/GenBank/DDBJ databases">
        <authorList>
            <person name="Keele B.F."/>
        </authorList>
    </citation>
    <scope>NUCLEOTIDE SEQUENCE [LARGE SCALE GENOMIC DNA]</scope>
    <source>
        <strain evidence="2 3">D13</strain>
    </source>
</reference>
<feature type="domain" description="Probable zinc-binding" evidence="1">
    <location>
        <begin position="54"/>
        <end position="94"/>
    </location>
</feature>
<dbReference type="EMBL" id="CP027860">
    <property type="protein sequence ID" value="AVP99845.1"/>
    <property type="molecule type" value="Genomic_DNA"/>
</dbReference>
<dbReference type="AlphaFoldDB" id="A0A2P1PYB7"/>
<accession>A0A2P1PYB7</accession>
<organism evidence="2 3">
    <name type="scientific">Ahniella affigens</name>
    <dbReference type="NCBI Taxonomy" id="2021234"/>
    <lineage>
        <taxon>Bacteria</taxon>
        <taxon>Pseudomonadati</taxon>
        <taxon>Pseudomonadota</taxon>
        <taxon>Gammaproteobacteria</taxon>
        <taxon>Lysobacterales</taxon>
        <taxon>Rhodanobacteraceae</taxon>
        <taxon>Ahniella</taxon>
    </lineage>
</organism>
<dbReference type="KEGG" id="xba:C7S18_22880"/>
<evidence type="ECO:0000313" key="2">
    <source>
        <dbReference type="EMBL" id="AVP99845.1"/>
    </source>
</evidence>
<sequence>MNRNVPVELEFVLRVARKVRPKPNSDVRIDYSKWSEAALACPMALIDEFYSHRPYQCRVCKRACVFSAEDQKHALEVLKKPLQSAPSMCEECHAIRVGLEREQRACFAKWRIAKQNLQGNPTFLTRWLEILETLPRYGIRADSGKITQLRRLLHATRPRS</sequence>
<evidence type="ECO:0000313" key="3">
    <source>
        <dbReference type="Proteomes" id="UP000241074"/>
    </source>
</evidence>
<gene>
    <name evidence="2" type="ORF">C7S18_22880</name>
</gene>